<reference evidence="4" key="1">
    <citation type="submission" date="2020-07" db="EMBL/GenBank/DDBJ databases">
        <title>A new Micromonospora strain with potent antibiotic activity isolated from the microbiome of a mid-Atlantic deep-sea sponge.</title>
        <authorList>
            <person name="Back C.R."/>
            <person name="Stennett H.L."/>
            <person name="Williams S.E."/>
            <person name="Wang L."/>
            <person name="Ojeda Gomez J."/>
            <person name="Abdulle O.M."/>
            <person name="Duffy T."/>
            <person name="Hendry K.R."/>
            <person name="Powell D."/>
            <person name="Stach J.E."/>
            <person name="Essex-Lopresti A.E."/>
            <person name="Willis C.L."/>
            <person name="Curnow P."/>
            <person name="Race P.R."/>
        </authorList>
    </citation>
    <scope>NUCLEOTIDE SEQUENCE [LARGE SCALE GENOMIC DNA]</scope>
    <source>
        <strain evidence="4">28ISP2-46</strain>
    </source>
</reference>
<organism evidence="3 4">
    <name type="scientific">Micromonospora robiginosa</name>
    <dbReference type="NCBI Taxonomy" id="2749844"/>
    <lineage>
        <taxon>Bacteria</taxon>
        <taxon>Bacillati</taxon>
        <taxon>Actinomycetota</taxon>
        <taxon>Actinomycetes</taxon>
        <taxon>Micromonosporales</taxon>
        <taxon>Micromonosporaceae</taxon>
        <taxon>Micromonospora</taxon>
    </lineage>
</organism>
<gene>
    <name evidence="3" type="ORF">H1D33_02350</name>
</gene>
<evidence type="ECO:0000313" key="3">
    <source>
        <dbReference type="EMBL" id="QLQ37760.1"/>
    </source>
</evidence>
<sequence length="153" mass="14989">MRVRDRLTAVVVTLSFALAAPGSAAGPPSAGPVAVASIAADLLLAGPVVAGSSVPGPAVARSAVVPASGCRAGPVASVGGYPQRRCAELPGGRWSDRRDGLAYGDGPDDPLPAAPPRVADPVVPARFVPGPRPPALPLPPRGAPAARAPPPTA</sequence>
<feature type="region of interest" description="Disordered" evidence="1">
    <location>
        <begin position="89"/>
        <end position="153"/>
    </location>
</feature>
<keyword evidence="4" id="KW-1185">Reference proteome</keyword>
<dbReference type="Proteomes" id="UP000510844">
    <property type="component" value="Chromosome"/>
</dbReference>
<evidence type="ECO:0000256" key="1">
    <source>
        <dbReference type="SAM" id="MobiDB-lite"/>
    </source>
</evidence>
<dbReference type="RefSeq" id="WP_181570231.1">
    <property type="nucleotide sequence ID" value="NZ_CP059322.2"/>
</dbReference>
<accession>A0A7L6B8B2</accession>
<reference evidence="3 4" key="2">
    <citation type="journal article" date="2021" name="Mar. Drugs">
        <title>A New Micromonospora Strain with Antibiotic Activity Isolated from the Microbiome of a Mid-Atlantic Deep-Sea Sponge.</title>
        <authorList>
            <person name="Back C.R."/>
            <person name="Stennett H.L."/>
            <person name="Williams S.E."/>
            <person name="Wang L."/>
            <person name="Ojeda Gomez J."/>
            <person name="Abdulle O.M."/>
            <person name="Duffy T."/>
            <person name="Neal C."/>
            <person name="Mantell J."/>
            <person name="Jepson M.A."/>
            <person name="Hendry K.R."/>
            <person name="Powell D."/>
            <person name="Stach J.E.M."/>
            <person name="Essex-Lopresti A.E."/>
            <person name="Willis C.L."/>
            <person name="Curnow P."/>
            <person name="Race P.R."/>
        </authorList>
    </citation>
    <scope>NUCLEOTIDE SEQUENCE [LARGE SCALE GENOMIC DNA]</scope>
    <source>
        <strain evidence="3 4">28ISP2-46</strain>
    </source>
</reference>
<dbReference type="KEGG" id="mfeu:H1D33_02350"/>
<evidence type="ECO:0000256" key="2">
    <source>
        <dbReference type="SAM" id="SignalP"/>
    </source>
</evidence>
<dbReference type="EMBL" id="CP059322">
    <property type="protein sequence ID" value="QLQ37760.1"/>
    <property type="molecule type" value="Genomic_DNA"/>
</dbReference>
<proteinExistence type="predicted"/>
<feature type="compositionally biased region" description="Pro residues" evidence="1">
    <location>
        <begin position="130"/>
        <end position="153"/>
    </location>
</feature>
<name>A0A7L6B8B2_9ACTN</name>
<feature type="compositionally biased region" description="Low complexity" evidence="1">
    <location>
        <begin position="116"/>
        <end position="129"/>
    </location>
</feature>
<protein>
    <submittedName>
        <fullName evidence="3">Uncharacterized protein</fullName>
    </submittedName>
</protein>
<feature type="chain" id="PRO_5039364362" evidence="2">
    <location>
        <begin position="25"/>
        <end position="153"/>
    </location>
</feature>
<dbReference type="AlphaFoldDB" id="A0A7L6B8B2"/>
<evidence type="ECO:0000313" key="4">
    <source>
        <dbReference type="Proteomes" id="UP000510844"/>
    </source>
</evidence>
<keyword evidence="2" id="KW-0732">Signal</keyword>
<feature type="signal peptide" evidence="2">
    <location>
        <begin position="1"/>
        <end position="24"/>
    </location>
</feature>